<protein>
    <recommendedName>
        <fullName evidence="2 10">FAD:protein FMN transferase</fullName>
        <ecNumber evidence="1 10">2.7.1.180</ecNumber>
    </recommendedName>
    <alternativeName>
        <fullName evidence="8 10">Flavin transferase</fullName>
    </alternativeName>
</protein>
<dbReference type="Pfam" id="PF02424">
    <property type="entry name" value="ApbE"/>
    <property type="match status" value="1"/>
</dbReference>
<comment type="cofactor">
    <cofactor evidence="11">
        <name>Mg(2+)</name>
        <dbReference type="ChEBI" id="CHEBI:18420"/>
    </cofactor>
    <cofactor evidence="11">
        <name>Mn(2+)</name>
        <dbReference type="ChEBI" id="CHEBI:29035"/>
    </cofactor>
    <text evidence="11">Magnesium. Can also use manganese.</text>
</comment>
<reference evidence="12 13" key="1">
    <citation type="submission" date="2018-10" db="EMBL/GenBank/DDBJ databases">
        <title>Genomic Encyclopedia of Archaeal and Bacterial Type Strains, Phase II (KMG-II): from individual species to whole genera.</title>
        <authorList>
            <person name="Goeker M."/>
        </authorList>
    </citation>
    <scope>NUCLEOTIDE SEQUENCE [LARGE SCALE GENOMIC DNA]</scope>
    <source>
        <strain evidence="12 13">DSM 25230</strain>
    </source>
</reference>
<evidence type="ECO:0000256" key="2">
    <source>
        <dbReference type="ARBA" id="ARBA00016337"/>
    </source>
</evidence>
<dbReference type="InterPro" id="IPR024932">
    <property type="entry name" value="ApbE"/>
</dbReference>
<dbReference type="SUPFAM" id="SSF143631">
    <property type="entry name" value="ApbE-like"/>
    <property type="match status" value="1"/>
</dbReference>
<evidence type="ECO:0000256" key="5">
    <source>
        <dbReference type="ARBA" id="ARBA00022723"/>
    </source>
</evidence>
<dbReference type="InterPro" id="IPR003374">
    <property type="entry name" value="ApbE-like_sf"/>
</dbReference>
<dbReference type="EC" id="2.7.1.180" evidence="1 10"/>
<comment type="catalytic activity">
    <reaction evidence="9 10">
        <text>L-threonyl-[protein] + FAD = FMN-L-threonyl-[protein] + AMP + H(+)</text>
        <dbReference type="Rhea" id="RHEA:36847"/>
        <dbReference type="Rhea" id="RHEA-COMP:11060"/>
        <dbReference type="Rhea" id="RHEA-COMP:11061"/>
        <dbReference type="ChEBI" id="CHEBI:15378"/>
        <dbReference type="ChEBI" id="CHEBI:30013"/>
        <dbReference type="ChEBI" id="CHEBI:57692"/>
        <dbReference type="ChEBI" id="CHEBI:74257"/>
        <dbReference type="ChEBI" id="CHEBI:456215"/>
        <dbReference type="EC" id="2.7.1.180"/>
    </reaction>
</comment>
<keyword evidence="7 10" id="KW-0460">Magnesium</keyword>
<feature type="binding site" evidence="11">
    <location>
        <position position="284"/>
    </location>
    <ligand>
        <name>Mg(2+)</name>
        <dbReference type="ChEBI" id="CHEBI:18420"/>
    </ligand>
</feature>
<accession>A0A495E5Z4</accession>
<evidence type="ECO:0000256" key="4">
    <source>
        <dbReference type="ARBA" id="ARBA00022679"/>
    </source>
</evidence>
<evidence type="ECO:0000313" key="12">
    <source>
        <dbReference type="EMBL" id="RKR12364.1"/>
    </source>
</evidence>
<dbReference type="RefSeq" id="WP_121068359.1">
    <property type="nucleotide sequence ID" value="NZ_RBIQ01000009.1"/>
</dbReference>
<keyword evidence="6 10" id="KW-0274">FAD</keyword>
<evidence type="ECO:0000256" key="11">
    <source>
        <dbReference type="PIRSR" id="PIRSR006268-2"/>
    </source>
</evidence>
<evidence type="ECO:0000256" key="1">
    <source>
        <dbReference type="ARBA" id="ARBA00011955"/>
    </source>
</evidence>
<evidence type="ECO:0000256" key="7">
    <source>
        <dbReference type="ARBA" id="ARBA00022842"/>
    </source>
</evidence>
<dbReference type="AlphaFoldDB" id="A0A495E5Z4"/>
<dbReference type="Gene3D" id="3.10.520.10">
    <property type="entry name" value="ApbE-like domains"/>
    <property type="match status" value="1"/>
</dbReference>
<dbReference type="PANTHER" id="PTHR30040:SF2">
    <property type="entry name" value="FAD:PROTEIN FMN TRANSFERASE"/>
    <property type="match status" value="1"/>
</dbReference>
<feature type="binding site" evidence="11">
    <location>
        <position position="172"/>
    </location>
    <ligand>
        <name>Mg(2+)</name>
        <dbReference type="ChEBI" id="CHEBI:18420"/>
    </ligand>
</feature>
<dbReference type="EMBL" id="RBIQ01000009">
    <property type="protein sequence ID" value="RKR12364.1"/>
    <property type="molecule type" value="Genomic_DNA"/>
</dbReference>
<keyword evidence="4 10" id="KW-0808">Transferase</keyword>
<keyword evidence="3 10" id="KW-0285">Flavoprotein</keyword>
<keyword evidence="13" id="KW-1185">Reference proteome</keyword>
<gene>
    <name evidence="12" type="ORF">CLV91_2490</name>
</gene>
<evidence type="ECO:0000256" key="3">
    <source>
        <dbReference type="ARBA" id="ARBA00022630"/>
    </source>
</evidence>
<dbReference type="PANTHER" id="PTHR30040">
    <property type="entry name" value="THIAMINE BIOSYNTHESIS LIPOPROTEIN APBE"/>
    <property type="match status" value="1"/>
</dbReference>
<organism evidence="12 13">
    <name type="scientific">Maribacter vaceletii</name>
    <dbReference type="NCBI Taxonomy" id="1206816"/>
    <lineage>
        <taxon>Bacteria</taxon>
        <taxon>Pseudomonadati</taxon>
        <taxon>Bacteroidota</taxon>
        <taxon>Flavobacteriia</taxon>
        <taxon>Flavobacteriales</taxon>
        <taxon>Flavobacteriaceae</taxon>
        <taxon>Maribacter</taxon>
    </lineage>
</organism>
<dbReference type="PIRSF" id="PIRSF006268">
    <property type="entry name" value="ApbE"/>
    <property type="match status" value="1"/>
</dbReference>
<evidence type="ECO:0000256" key="8">
    <source>
        <dbReference type="ARBA" id="ARBA00031306"/>
    </source>
</evidence>
<name>A0A495E5Z4_9FLAO</name>
<dbReference type="OrthoDB" id="9778595at2"/>
<evidence type="ECO:0000313" key="13">
    <source>
        <dbReference type="Proteomes" id="UP000269412"/>
    </source>
</evidence>
<proteinExistence type="inferred from homology"/>
<feature type="binding site" evidence="11">
    <location>
        <position position="288"/>
    </location>
    <ligand>
        <name>Mg(2+)</name>
        <dbReference type="ChEBI" id="CHEBI:18420"/>
    </ligand>
</feature>
<dbReference type="Proteomes" id="UP000269412">
    <property type="component" value="Unassembled WGS sequence"/>
</dbReference>
<evidence type="ECO:0000256" key="9">
    <source>
        <dbReference type="ARBA" id="ARBA00048540"/>
    </source>
</evidence>
<evidence type="ECO:0000256" key="10">
    <source>
        <dbReference type="PIRNR" id="PIRNR006268"/>
    </source>
</evidence>
<comment type="similarity">
    <text evidence="10">Belongs to the ApbE family.</text>
</comment>
<comment type="caution">
    <text evidence="12">The sequence shown here is derived from an EMBL/GenBank/DDBJ whole genome shotgun (WGS) entry which is preliminary data.</text>
</comment>
<dbReference type="GO" id="GO:0046872">
    <property type="term" value="F:metal ion binding"/>
    <property type="evidence" value="ECO:0007669"/>
    <property type="project" value="UniProtKB-UniRule"/>
</dbReference>
<dbReference type="GO" id="GO:0016740">
    <property type="term" value="F:transferase activity"/>
    <property type="evidence" value="ECO:0007669"/>
    <property type="project" value="UniProtKB-UniRule"/>
</dbReference>
<evidence type="ECO:0000256" key="6">
    <source>
        <dbReference type="ARBA" id="ARBA00022827"/>
    </source>
</evidence>
<keyword evidence="5 10" id="KW-0479">Metal-binding</keyword>
<sequence>MKTLISLLFGFLVLLGYSQERKYVTVKKKVPLMGETFDITVVAVNEELGYINIDEASAEIKRIEKLISSWDKDSETSKINLNAGVKSVKVSLELFGLIERAKQISELTDGAFDITYASVDKVWDFNGSMQYLPTEKEIKKSVSNVGYKNILLDKEKQTVFLKTKGTQISFDAIGKGYAVDKAKSLLVSKQVVAGVINADGDITTWGTKVSGEKWLLGVANPLSNYKIISWLPIVESSVATSDVYEKYVNFKKQKFGHIINPKSGKPVKALKKATIFAKSAELCDALATAVLVLGLEKGIALINQLGGTEVILVDANSKLHKSNGVILDKSP</sequence>
<keyword evidence="12" id="KW-0449">Lipoprotein</keyword>